<comment type="caution">
    <text evidence="5">The sequence shown here is derived from an EMBL/GenBank/DDBJ whole genome shotgun (WGS) entry which is preliminary data.</text>
</comment>
<feature type="domain" description="S1 motif" evidence="4">
    <location>
        <begin position="197"/>
        <end position="286"/>
    </location>
</feature>
<dbReference type="GO" id="GO:0003735">
    <property type="term" value="F:structural constituent of ribosome"/>
    <property type="evidence" value="ECO:0007669"/>
    <property type="project" value="TreeGrafter"/>
</dbReference>
<gene>
    <name evidence="5" type="ORF">A2626_03060</name>
</gene>
<feature type="domain" description="S1 motif" evidence="4">
    <location>
        <begin position="303"/>
        <end position="370"/>
    </location>
</feature>
<dbReference type="Proteomes" id="UP000177360">
    <property type="component" value="Unassembled WGS sequence"/>
</dbReference>
<proteinExistence type="inferred from homology"/>
<dbReference type="PANTHER" id="PTHR10724">
    <property type="entry name" value="30S RIBOSOMAL PROTEIN S1"/>
    <property type="match status" value="1"/>
</dbReference>
<dbReference type="GO" id="GO:0006412">
    <property type="term" value="P:translation"/>
    <property type="evidence" value="ECO:0007669"/>
    <property type="project" value="TreeGrafter"/>
</dbReference>
<dbReference type="SUPFAM" id="SSF50249">
    <property type="entry name" value="Nucleic acid-binding proteins"/>
    <property type="match status" value="4"/>
</dbReference>
<evidence type="ECO:0000256" key="2">
    <source>
        <dbReference type="ARBA" id="ARBA00022980"/>
    </source>
</evidence>
<dbReference type="EMBL" id="MHLZ01000023">
    <property type="protein sequence ID" value="OGZ19774.1"/>
    <property type="molecule type" value="Genomic_DNA"/>
</dbReference>
<name>A0A1G2E1N2_9BACT</name>
<organism evidence="5 6">
    <name type="scientific">Candidatus Nealsonbacteria bacterium RIFCSPHIGHO2_01_FULL_38_55</name>
    <dbReference type="NCBI Taxonomy" id="1801664"/>
    <lineage>
        <taxon>Bacteria</taxon>
        <taxon>Candidatus Nealsoniibacteriota</taxon>
    </lineage>
</organism>
<dbReference type="InterPro" id="IPR050437">
    <property type="entry name" value="Ribos_protein_bS1-like"/>
</dbReference>
<dbReference type="PANTHER" id="PTHR10724:SF7">
    <property type="entry name" value="SMALL RIBOSOMAL SUBUNIT PROTEIN BS1C"/>
    <property type="match status" value="1"/>
</dbReference>
<accession>A0A1G2E1N2</accession>
<evidence type="ECO:0000313" key="6">
    <source>
        <dbReference type="Proteomes" id="UP000177360"/>
    </source>
</evidence>
<keyword evidence="3" id="KW-0687">Ribonucleoprotein</keyword>
<dbReference type="Pfam" id="PF00575">
    <property type="entry name" value="S1"/>
    <property type="match status" value="2"/>
</dbReference>
<dbReference type="InterPro" id="IPR012340">
    <property type="entry name" value="NA-bd_OB-fold"/>
</dbReference>
<dbReference type="AlphaFoldDB" id="A0A1G2E1N2"/>
<evidence type="ECO:0000256" key="3">
    <source>
        <dbReference type="ARBA" id="ARBA00023274"/>
    </source>
</evidence>
<reference evidence="5 6" key="1">
    <citation type="journal article" date="2016" name="Nat. Commun.">
        <title>Thousands of microbial genomes shed light on interconnected biogeochemical processes in an aquifer system.</title>
        <authorList>
            <person name="Anantharaman K."/>
            <person name="Brown C.T."/>
            <person name="Hug L.A."/>
            <person name="Sharon I."/>
            <person name="Castelle C.J."/>
            <person name="Probst A.J."/>
            <person name="Thomas B.C."/>
            <person name="Singh A."/>
            <person name="Wilkins M.J."/>
            <person name="Karaoz U."/>
            <person name="Brodie E.L."/>
            <person name="Williams K.H."/>
            <person name="Hubbard S.S."/>
            <person name="Banfield J.F."/>
        </authorList>
    </citation>
    <scope>NUCLEOTIDE SEQUENCE [LARGE SCALE GENOMIC DNA]</scope>
</reference>
<dbReference type="SMART" id="SM00316">
    <property type="entry name" value="S1"/>
    <property type="match status" value="4"/>
</dbReference>
<feature type="domain" description="S1 motif" evidence="4">
    <location>
        <begin position="17"/>
        <end position="84"/>
    </location>
</feature>
<feature type="domain" description="S1 motif" evidence="4">
    <location>
        <begin position="102"/>
        <end position="180"/>
    </location>
</feature>
<dbReference type="GO" id="GO:0005840">
    <property type="term" value="C:ribosome"/>
    <property type="evidence" value="ECO:0007669"/>
    <property type="project" value="UniProtKB-KW"/>
</dbReference>
<dbReference type="CDD" id="cd00164">
    <property type="entry name" value="S1_like"/>
    <property type="match status" value="1"/>
</dbReference>
<keyword evidence="2 5" id="KW-0689">Ribosomal protein</keyword>
<evidence type="ECO:0000259" key="4">
    <source>
        <dbReference type="PROSITE" id="PS50126"/>
    </source>
</evidence>
<dbReference type="InterPro" id="IPR003029">
    <property type="entry name" value="S1_domain"/>
</dbReference>
<dbReference type="CDD" id="cd04465">
    <property type="entry name" value="S1_RPS1_repeat_ec2_hs2"/>
    <property type="match status" value="1"/>
</dbReference>
<dbReference type="GO" id="GO:0003729">
    <property type="term" value="F:mRNA binding"/>
    <property type="evidence" value="ECO:0007669"/>
    <property type="project" value="TreeGrafter"/>
</dbReference>
<dbReference type="PROSITE" id="PS50126">
    <property type="entry name" value="S1"/>
    <property type="match status" value="4"/>
</dbReference>
<dbReference type="Gene3D" id="2.40.50.140">
    <property type="entry name" value="Nucleic acid-binding proteins"/>
    <property type="match status" value="4"/>
</dbReference>
<comment type="similarity">
    <text evidence="1">Belongs to the bacterial ribosomal protein bS1 family.</text>
</comment>
<evidence type="ECO:0000256" key="1">
    <source>
        <dbReference type="ARBA" id="ARBA00006767"/>
    </source>
</evidence>
<evidence type="ECO:0000313" key="5">
    <source>
        <dbReference type="EMBL" id="OGZ19774.1"/>
    </source>
</evidence>
<protein>
    <submittedName>
        <fullName evidence="5">30S ribosomal protein S1</fullName>
    </submittedName>
</protein>
<sequence length="373" mass="41285">MEKTIDKENYPKPLRVGEIARGEVVNKGKASVFLDLGPRGAGIIYGREFYEAKEKLKNCKAGDIFFAKVVDTENDDGYTELSLTKAGKEIAWEDLAQKRNNNENVSVRILGANKGGLLAEVSGIPAFLPVSQLSPVNYPKVENGDSQKILKALQKFVGKEMELRIFDIDPQEEKLILSEKAKESGKIKEALKNYNIGDIVEGEITGVVDFGAFIKFSSSADNTKIKSKDNVSDEGEETASSLEGLIHISELDWQLIDNPSEVVKVGQKVKAKIIDISNNKISLSLKALKEDPWKSIENDYKKEDTVKGEVVKINPFGAFVKIAKNIQGLCHVSGFDSQKNMGETLKIGEKYNFQIISIDPKEHRMTLMLVGSE</sequence>